<comment type="caution">
    <text evidence="1">The sequence shown here is derived from an EMBL/GenBank/DDBJ whole genome shotgun (WGS) entry which is preliminary data.</text>
</comment>
<protein>
    <submittedName>
        <fullName evidence="1">Uncharacterized protein</fullName>
    </submittedName>
</protein>
<sequence length="136" mass="14754">MIRRESVLFTPSRGLRLDGEETNVAVDAEDTPDDTGWAGFGGVYMCGDGSYALFEALAKGNLMPPEVRQPDSNVSYLLRKDIETGRSTWHPTGAPRRRHGWTTASSATAFTGSSATTGTPCCTRPCTRPRARRPSC</sequence>
<proteinExistence type="predicted"/>
<accession>A0ABN1RYD7</accession>
<name>A0ABN1RYD7_9ACTN</name>
<reference evidence="1 2" key="1">
    <citation type="journal article" date="2019" name="Int. J. Syst. Evol. Microbiol.">
        <title>The Global Catalogue of Microorganisms (GCM) 10K type strain sequencing project: providing services to taxonomists for standard genome sequencing and annotation.</title>
        <authorList>
            <consortium name="The Broad Institute Genomics Platform"/>
            <consortium name="The Broad Institute Genome Sequencing Center for Infectious Disease"/>
            <person name="Wu L."/>
            <person name="Ma J."/>
        </authorList>
    </citation>
    <scope>NUCLEOTIDE SEQUENCE [LARGE SCALE GENOMIC DNA]</scope>
    <source>
        <strain evidence="1 2">JCM 10696</strain>
    </source>
</reference>
<organism evidence="1 2">
    <name type="scientific">Actinocorallia libanotica</name>
    <dbReference type="NCBI Taxonomy" id="46162"/>
    <lineage>
        <taxon>Bacteria</taxon>
        <taxon>Bacillati</taxon>
        <taxon>Actinomycetota</taxon>
        <taxon>Actinomycetes</taxon>
        <taxon>Streptosporangiales</taxon>
        <taxon>Thermomonosporaceae</taxon>
        <taxon>Actinocorallia</taxon>
    </lineage>
</organism>
<dbReference type="EMBL" id="BAAAHH010000050">
    <property type="protein sequence ID" value="GAA0967459.1"/>
    <property type="molecule type" value="Genomic_DNA"/>
</dbReference>
<dbReference type="Proteomes" id="UP001500665">
    <property type="component" value="Unassembled WGS sequence"/>
</dbReference>
<evidence type="ECO:0000313" key="1">
    <source>
        <dbReference type="EMBL" id="GAA0967459.1"/>
    </source>
</evidence>
<gene>
    <name evidence="1" type="ORF">GCM10009550_71340</name>
</gene>
<keyword evidence="2" id="KW-1185">Reference proteome</keyword>
<evidence type="ECO:0000313" key="2">
    <source>
        <dbReference type="Proteomes" id="UP001500665"/>
    </source>
</evidence>